<keyword evidence="2" id="KW-1133">Transmembrane helix</keyword>
<comment type="caution">
    <text evidence="4">The sequence shown here is derived from an EMBL/GenBank/DDBJ whole genome shotgun (WGS) entry which is preliminary data.</text>
</comment>
<gene>
    <name evidence="4" type="ORF">HNQ40_001791</name>
</gene>
<reference evidence="4 5" key="1">
    <citation type="submission" date="2020-08" db="EMBL/GenBank/DDBJ databases">
        <title>Genomic Encyclopedia of Type Strains, Phase IV (KMG-IV): sequencing the most valuable type-strain genomes for metagenomic binning, comparative biology and taxonomic classification.</title>
        <authorList>
            <person name="Goeker M."/>
        </authorList>
    </citation>
    <scope>NUCLEOTIDE SEQUENCE [LARGE SCALE GENOMIC DNA]</scope>
    <source>
        <strain evidence="4 5">DSM 103725</strain>
    </source>
</reference>
<feature type="transmembrane region" description="Helical" evidence="2">
    <location>
        <begin position="56"/>
        <end position="78"/>
    </location>
</feature>
<feature type="compositionally biased region" description="Pro residues" evidence="1">
    <location>
        <begin position="166"/>
        <end position="177"/>
    </location>
</feature>
<feature type="domain" description="DUF6677" evidence="3">
    <location>
        <begin position="34"/>
        <end position="152"/>
    </location>
</feature>
<protein>
    <recommendedName>
        <fullName evidence="3">DUF6677 domain-containing protein</fullName>
    </recommendedName>
</protein>
<dbReference type="EMBL" id="JACHGY010000001">
    <property type="protein sequence ID" value="MBB6429985.1"/>
    <property type="molecule type" value="Genomic_DNA"/>
</dbReference>
<evidence type="ECO:0000313" key="5">
    <source>
        <dbReference type="Proteomes" id="UP000541810"/>
    </source>
</evidence>
<evidence type="ECO:0000256" key="1">
    <source>
        <dbReference type="SAM" id="MobiDB-lite"/>
    </source>
</evidence>
<keyword evidence="5" id="KW-1185">Reference proteome</keyword>
<accession>A0A7X0H8X1</accession>
<feature type="transmembrane region" description="Helical" evidence="2">
    <location>
        <begin position="30"/>
        <end position="49"/>
    </location>
</feature>
<dbReference type="RefSeq" id="WP_184677532.1">
    <property type="nucleotide sequence ID" value="NZ_JACHGY010000001.1"/>
</dbReference>
<evidence type="ECO:0000313" key="4">
    <source>
        <dbReference type="EMBL" id="MBB6429985.1"/>
    </source>
</evidence>
<feature type="region of interest" description="Disordered" evidence="1">
    <location>
        <begin position="158"/>
        <end position="177"/>
    </location>
</feature>
<sequence>MAADAPTPDLPPSPPAASSGAKTPSPSAKWNFAAAFLGWLLPGLGHFVLGQPQRAVVLAVTIGSLWLSGLLIGGISVIDRNDHPAWFLGQMLIAPSFAANQYRVKLVREHDGTFDPEDNPPFEPAFARAQEQGTLFTSLAGLLNLLAIIDVLYRDPRDGRDAPASPQTPSPPQGVAT</sequence>
<dbReference type="InterPro" id="IPR046499">
    <property type="entry name" value="DUF6677"/>
</dbReference>
<evidence type="ECO:0000256" key="2">
    <source>
        <dbReference type="SAM" id="Phobius"/>
    </source>
</evidence>
<keyword evidence="2" id="KW-0812">Transmembrane</keyword>
<proteinExistence type="predicted"/>
<feature type="transmembrane region" description="Helical" evidence="2">
    <location>
        <begin position="135"/>
        <end position="153"/>
    </location>
</feature>
<feature type="region of interest" description="Disordered" evidence="1">
    <location>
        <begin position="1"/>
        <end position="24"/>
    </location>
</feature>
<keyword evidence="2" id="KW-0472">Membrane</keyword>
<name>A0A7X0H8X1_9BACT</name>
<dbReference type="Proteomes" id="UP000541810">
    <property type="component" value="Unassembled WGS sequence"/>
</dbReference>
<organism evidence="4 5">
    <name type="scientific">Algisphaera agarilytica</name>
    <dbReference type="NCBI Taxonomy" id="1385975"/>
    <lineage>
        <taxon>Bacteria</taxon>
        <taxon>Pseudomonadati</taxon>
        <taxon>Planctomycetota</taxon>
        <taxon>Phycisphaerae</taxon>
        <taxon>Phycisphaerales</taxon>
        <taxon>Phycisphaeraceae</taxon>
        <taxon>Algisphaera</taxon>
    </lineage>
</organism>
<evidence type="ECO:0000259" key="3">
    <source>
        <dbReference type="Pfam" id="PF20382"/>
    </source>
</evidence>
<dbReference type="AlphaFoldDB" id="A0A7X0H8X1"/>
<dbReference type="Pfam" id="PF20382">
    <property type="entry name" value="DUF6677"/>
    <property type="match status" value="1"/>
</dbReference>